<evidence type="ECO:0000313" key="2">
    <source>
        <dbReference type="Proteomes" id="UP000499080"/>
    </source>
</evidence>
<organism evidence="1 2">
    <name type="scientific">Araneus ventricosus</name>
    <name type="common">Orbweaver spider</name>
    <name type="synonym">Epeira ventricosa</name>
    <dbReference type="NCBI Taxonomy" id="182803"/>
    <lineage>
        <taxon>Eukaryota</taxon>
        <taxon>Metazoa</taxon>
        <taxon>Ecdysozoa</taxon>
        <taxon>Arthropoda</taxon>
        <taxon>Chelicerata</taxon>
        <taxon>Arachnida</taxon>
        <taxon>Araneae</taxon>
        <taxon>Araneomorphae</taxon>
        <taxon>Entelegynae</taxon>
        <taxon>Araneoidea</taxon>
        <taxon>Araneidae</taxon>
        <taxon>Araneus</taxon>
    </lineage>
</organism>
<name>A0A4Y2T2K4_ARAVE</name>
<keyword evidence="2" id="KW-1185">Reference proteome</keyword>
<sequence>MIVIYEFDILTEKNDPTDGTQTHAAEPNGLQSIALPTQPLVAHAMQSFYIDRINKFDILTEKNDTEMGFEPTGRAQWIRSIALTTPPSSLSVAQIELPLWIVFKNSNLNGKMRHPDGSSTHAAESNGLAVHRLKHSPRRLLYPELLISIEFSNSYLNGKTEHPTDGI</sequence>
<reference evidence="1 2" key="1">
    <citation type="journal article" date="2019" name="Sci. Rep.">
        <title>Orb-weaving spider Araneus ventricosus genome elucidates the spidroin gene catalogue.</title>
        <authorList>
            <person name="Kono N."/>
            <person name="Nakamura H."/>
            <person name="Ohtoshi R."/>
            <person name="Moran D.A.P."/>
            <person name="Shinohara A."/>
            <person name="Yoshida Y."/>
            <person name="Fujiwara M."/>
            <person name="Mori M."/>
            <person name="Tomita M."/>
            <person name="Arakawa K."/>
        </authorList>
    </citation>
    <scope>NUCLEOTIDE SEQUENCE [LARGE SCALE GENOMIC DNA]</scope>
</reference>
<accession>A0A4Y2T2K4</accession>
<evidence type="ECO:0000313" key="1">
    <source>
        <dbReference type="EMBL" id="GBN94838.1"/>
    </source>
</evidence>
<dbReference type="AlphaFoldDB" id="A0A4Y2T2K4"/>
<gene>
    <name evidence="1" type="ORF">AVEN_264635_1</name>
</gene>
<proteinExistence type="predicted"/>
<dbReference type="Proteomes" id="UP000499080">
    <property type="component" value="Unassembled WGS sequence"/>
</dbReference>
<protein>
    <submittedName>
        <fullName evidence="1">Uncharacterized protein</fullName>
    </submittedName>
</protein>
<dbReference type="EMBL" id="BGPR01025711">
    <property type="protein sequence ID" value="GBN94838.1"/>
    <property type="molecule type" value="Genomic_DNA"/>
</dbReference>
<comment type="caution">
    <text evidence="1">The sequence shown here is derived from an EMBL/GenBank/DDBJ whole genome shotgun (WGS) entry which is preliminary data.</text>
</comment>